<dbReference type="Pfam" id="PF14397">
    <property type="entry name" value="ATPgrasp_ST"/>
    <property type="match status" value="1"/>
</dbReference>
<dbReference type="SUPFAM" id="SSF56059">
    <property type="entry name" value="Glutathione synthetase ATP-binding domain-like"/>
    <property type="match status" value="1"/>
</dbReference>
<evidence type="ECO:0000259" key="1">
    <source>
        <dbReference type="Pfam" id="PF14397"/>
    </source>
</evidence>
<feature type="domain" description="Alpha-L-glutamate ligase-related protein ATP-grasp" evidence="1">
    <location>
        <begin position="25"/>
        <end position="237"/>
    </location>
</feature>
<sequence length="256" mass="29516">MGCRMPRTILRNINGKYYDENYERIGSSSISNYLNRYEGTYILKPSIDSSGAKNLFKLQIEDFKISINGDPVLFDNIERIVQKDFLIQEFVDQHAVLKNIYPHSLNTFRIVTLRNDTDIQPIQSIVKFGDKGSCVDYAVDIGGYHCGVKNNGILNQFAFDLYYNRYRAHPYTGTVFGNIQIPQFNILLDFAKKLHQYLHYFDMASWDLAIDKNGEPILIELNLIYQNIGFLQINNGPLFGDSTEVILDSCIQRKKL</sequence>
<name>A0A1V4AQC0_9BACT</name>
<gene>
    <name evidence="2" type="ORF">AYP45_15340</name>
</gene>
<reference evidence="2 3" key="1">
    <citation type="journal article" date="2017" name="Water Res.">
        <title>Discovery and metagenomic analysis of an anammox bacterial enrichment related to Candidatus "Brocadia caroliniensis" in a full-scale glycerol-fed nitritation-denitritation separate centrate treatment process.</title>
        <authorList>
            <person name="Park H."/>
            <person name="Brotto A.C."/>
            <person name="van Loosdrecht M.C."/>
            <person name="Chandran K."/>
        </authorList>
    </citation>
    <scope>NUCLEOTIDE SEQUENCE [LARGE SCALE GENOMIC DNA]</scope>
    <source>
        <strain evidence="2">26THWARD</strain>
    </source>
</reference>
<evidence type="ECO:0000313" key="2">
    <source>
        <dbReference type="EMBL" id="OOP55323.1"/>
    </source>
</evidence>
<dbReference type="AlphaFoldDB" id="A0A1V4AQC0"/>
<protein>
    <recommendedName>
        <fullName evidence="1">Alpha-L-glutamate ligase-related protein ATP-grasp domain-containing protein</fullName>
    </recommendedName>
</protein>
<dbReference type="STRING" id="1004156.AYP45_15340"/>
<dbReference type="Proteomes" id="UP000189681">
    <property type="component" value="Unassembled WGS sequence"/>
</dbReference>
<dbReference type="InterPro" id="IPR039523">
    <property type="entry name" value="RimK-rel_E_lig_ATP-grasp"/>
</dbReference>
<proteinExistence type="predicted"/>
<evidence type="ECO:0000313" key="3">
    <source>
        <dbReference type="Proteomes" id="UP000189681"/>
    </source>
</evidence>
<comment type="caution">
    <text evidence="2">The sequence shown here is derived from an EMBL/GenBank/DDBJ whole genome shotgun (WGS) entry which is preliminary data.</text>
</comment>
<dbReference type="EMBL" id="AYTS01000151">
    <property type="protein sequence ID" value="OOP55323.1"/>
    <property type="molecule type" value="Genomic_DNA"/>
</dbReference>
<organism evidence="2 3">
    <name type="scientific">Candidatus Brocadia carolinensis</name>
    <dbReference type="NCBI Taxonomy" id="1004156"/>
    <lineage>
        <taxon>Bacteria</taxon>
        <taxon>Pseudomonadati</taxon>
        <taxon>Planctomycetota</taxon>
        <taxon>Candidatus Brocadiia</taxon>
        <taxon>Candidatus Brocadiales</taxon>
        <taxon>Candidatus Brocadiaceae</taxon>
        <taxon>Candidatus Brocadia</taxon>
    </lineage>
</organism>
<accession>A0A1V4AQC0</accession>